<reference evidence="1 2" key="1">
    <citation type="submission" date="2019-02" db="EMBL/GenBank/DDBJ databases">
        <title>Deep-cultivation of Planctomycetes and their phenomic and genomic characterization uncovers novel biology.</title>
        <authorList>
            <person name="Wiegand S."/>
            <person name="Jogler M."/>
            <person name="Boedeker C."/>
            <person name="Pinto D."/>
            <person name="Vollmers J."/>
            <person name="Rivas-Marin E."/>
            <person name="Kohn T."/>
            <person name="Peeters S.H."/>
            <person name="Heuer A."/>
            <person name="Rast P."/>
            <person name="Oberbeckmann S."/>
            <person name="Bunk B."/>
            <person name="Jeske O."/>
            <person name="Meyerdierks A."/>
            <person name="Storesund J.E."/>
            <person name="Kallscheuer N."/>
            <person name="Luecker S."/>
            <person name="Lage O.M."/>
            <person name="Pohl T."/>
            <person name="Merkel B.J."/>
            <person name="Hornburger P."/>
            <person name="Mueller R.-W."/>
            <person name="Bruemmer F."/>
            <person name="Labrenz M."/>
            <person name="Spormann A.M."/>
            <person name="Op Den Camp H."/>
            <person name="Overmann J."/>
            <person name="Amann R."/>
            <person name="Jetten M.S.M."/>
            <person name="Mascher T."/>
            <person name="Medema M.H."/>
            <person name="Devos D.P."/>
            <person name="Kaster A.-K."/>
            <person name="Ovreas L."/>
            <person name="Rohde M."/>
            <person name="Galperin M.Y."/>
            <person name="Jogler C."/>
        </authorList>
    </citation>
    <scope>NUCLEOTIDE SEQUENCE [LARGE SCALE GENOMIC DNA]</scope>
    <source>
        <strain evidence="1 2">Enr8</strain>
    </source>
</reference>
<comment type="caution">
    <text evidence="1">The sequence shown here is derived from an EMBL/GenBank/DDBJ whole genome shotgun (WGS) entry which is preliminary data.</text>
</comment>
<proteinExistence type="predicted"/>
<protein>
    <submittedName>
        <fullName evidence="1">Uncharacterized protein</fullName>
    </submittedName>
</protein>
<evidence type="ECO:0000313" key="2">
    <source>
        <dbReference type="Proteomes" id="UP000318878"/>
    </source>
</evidence>
<name>A0A5C5V8E9_9BACT</name>
<dbReference type="AlphaFoldDB" id="A0A5C5V8E9"/>
<dbReference type="Proteomes" id="UP000318878">
    <property type="component" value="Unassembled WGS sequence"/>
</dbReference>
<sequence>MLWHAVAGCCAHHVHAAEPHDQATAATENHGCCGHHHANLATAEVAAEPKAPSESEHDSQCSEQRCVYVTTSSDDSGVDLDSQPCYLTTPNDVLLAIAGETLECAKRHPLLPDGAAMRRHLLLGVLRI</sequence>
<accession>A0A5C5V8E9</accession>
<evidence type="ECO:0000313" key="1">
    <source>
        <dbReference type="EMBL" id="TWT34856.1"/>
    </source>
</evidence>
<dbReference type="EMBL" id="SJPF01000002">
    <property type="protein sequence ID" value="TWT34856.1"/>
    <property type="molecule type" value="Genomic_DNA"/>
</dbReference>
<dbReference type="RefSeq" id="WP_186767580.1">
    <property type="nucleotide sequence ID" value="NZ_SJPF01000002.1"/>
</dbReference>
<organism evidence="1 2">
    <name type="scientific">Blastopirellula retiformator</name>
    <dbReference type="NCBI Taxonomy" id="2527970"/>
    <lineage>
        <taxon>Bacteria</taxon>
        <taxon>Pseudomonadati</taxon>
        <taxon>Planctomycetota</taxon>
        <taxon>Planctomycetia</taxon>
        <taxon>Pirellulales</taxon>
        <taxon>Pirellulaceae</taxon>
        <taxon>Blastopirellula</taxon>
    </lineage>
</organism>
<keyword evidence="2" id="KW-1185">Reference proteome</keyword>
<gene>
    <name evidence="1" type="ORF">Enr8_22710</name>
</gene>